<evidence type="ECO:0000313" key="1">
    <source>
        <dbReference type="EMBL" id="MPM39836.1"/>
    </source>
</evidence>
<protein>
    <submittedName>
        <fullName evidence="1">Uncharacterized protein</fullName>
    </submittedName>
</protein>
<dbReference type="AlphaFoldDB" id="A0A644ZG68"/>
<reference evidence="1" key="1">
    <citation type="submission" date="2019-08" db="EMBL/GenBank/DDBJ databases">
        <authorList>
            <person name="Kucharzyk K."/>
            <person name="Murdoch R.W."/>
            <person name="Higgins S."/>
            <person name="Loffler F."/>
        </authorList>
    </citation>
    <scope>NUCLEOTIDE SEQUENCE</scope>
</reference>
<accession>A0A644ZG68</accession>
<proteinExistence type="predicted"/>
<dbReference type="EMBL" id="VSSQ01008785">
    <property type="protein sequence ID" value="MPM39836.1"/>
    <property type="molecule type" value="Genomic_DNA"/>
</dbReference>
<comment type="caution">
    <text evidence="1">The sequence shown here is derived from an EMBL/GenBank/DDBJ whole genome shotgun (WGS) entry which is preliminary data.</text>
</comment>
<sequence length="136" mass="15264">MHSRKVDRFSVIPAQLFGRPKISLIVAPKIIIGRFFNCEITTRDVINDKTGRDSLLIQRIRITGQGMGFARLCLAFSPTDMLHLPQFKQVTQLGRIQNVICLDGDAFSCKGALQRHRLNGICMGGDLNRLVLIEDL</sequence>
<name>A0A644ZG68_9ZZZZ</name>
<organism evidence="1">
    <name type="scientific">bioreactor metagenome</name>
    <dbReference type="NCBI Taxonomy" id="1076179"/>
    <lineage>
        <taxon>unclassified sequences</taxon>
        <taxon>metagenomes</taxon>
        <taxon>ecological metagenomes</taxon>
    </lineage>
</organism>
<gene>
    <name evidence="1" type="ORF">SDC9_86472</name>
</gene>